<dbReference type="AlphaFoldDB" id="A0A0R1UE92"/>
<name>A0A0R1UE92_9LACO</name>
<proteinExistence type="predicted"/>
<dbReference type="Proteomes" id="UP000051036">
    <property type="component" value="Unassembled WGS sequence"/>
</dbReference>
<keyword evidence="3" id="KW-1185">Reference proteome</keyword>
<dbReference type="OrthoDB" id="2321895at2"/>
<keyword evidence="1" id="KW-0812">Transmembrane</keyword>
<reference evidence="2 3" key="1">
    <citation type="journal article" date="2015" name="Genome Announc.">
        <title>Expanding the biotechnology potential of lactobacilli through comparative genomics of 213 strains and associated genera.</title>
        <authorList>
            <person name="Sun Z."/>
            <person name="Harris H.M."/>
            <person name="McCann A."/>
            <person name="Guo C."/>
            <person name="Argimon S."/>
            <person name="Zhang W."/>
            <person name="Yang X."/>
            <person name="Jeffery I.B."/>
            <person name="Cooney J.C."/>
            <person name="Kagawa T.F."/>
            <person name="Liu W."/>
            <person name="Song Y."/>
            <person name="Salvetti E."/>
            <person name="Wrobel A."/>
            <person name="Rasinkangas P."/>
            <person name="Parkhill J."/>
            <person name="Rea M.C."/>
            <person name="O'Sullivan O."/>
            <person name="Ritari J."/>
            <person name="Douillard F.P."/>
            <person name="Paul Ross R."/>
            <person name="Yang R."/>
            <person name="Briner A.E."/>
            <person name="Felis G.E."/>
            <person name="de Vos W.M."/>
            <person name="Barrangou R."/>
            <person name="Klaenhammer T.R."/>
            <person name="Caufield P.W."/>
            <person name="Cui Y."/>
            <person name="Zhang H."/>
            <person name="O'Toole P.W."/>
        </authorList>
    </citation>
    <scope>NUCLEOTIDE SEQUENCE [LARGE SCALE GENOMIC DNA]</scope>
    <source>
        <strain evidence="2 3">DSM 16043</strain>
    </source>
</reference>
<dbReference type="STRING" id="1423763.FC46_GL000889"/>
<feature type="transmembrane region" description="Helical" evidence="1">
    <location>
        <begin position="66"/>
        <end position="84"/>
    </location>
</feature>
<evidence type="ECO:0000256" key="1">
    <source>
        <dbReference type="SAM" id="Phobius"/>
    </source>
</evidence>
<feature type="transmembrane region" description="Helical" evidence="1">
    <location>
        <begin position="28"/>
        <end position="46"/>
    </location>
</feature>
<keyword evidence="1" id="KW-1133">Transmembrane helix</keyword>
<dbReference type="PATRIC" id="fig|1423763.3.peg.904"/>
<feature type="transmembrane region" description="Helical" evidence="1">
    <location>
        <begin position="105"/>
        <end position="125"/>
    </location>
</feature>
<sequence length="165" mass="18751">MWALGKRKISNVITKVVRTVHLNAEKTISWYSYILLAISVAFWLMIELQVIAGQQTWTSIMKQPTVAVGIIISIVDFLIAYYLFYKKKDILSSYENYRFFMMTQAIGQVLVGNMICFVFALIGIHESKKIDNGPRSSTVTAVSVFAIIFLIMCFGFMVKLSLLRG</sequence>
<evidence type="ECO:0000313" key="3">
    <source>
        <dbReference type="Proteomes" id="UP000051036"/>
    </source>
</evidence>
<evidence type="ECO:0000313" key="2">
    <source>
        <dbReference type="EMBL" id="KRL89272.1"/>
    </source>
</evidence>
<keyword evidence="1" id="KW-0472">Membrane</keyword>
<accession>A0A0R1UE92</accession>
<organism evidence="2 3">
    <name type="scientific">Lactobacillus kalixensis DSM 16043</name>
    <dbReference type="NCBI Taxonomy" id="1423763"/>
    <lineage>
        <taxon>Bacteria</taxon>
        <taxon>Bacillati</taxon>
        <taxon>Bacillota</taxon>
        <taxon>Bacilli</taxon>
        <taxon>Lactobacillales</taxon>
        <taxon>Lactobacillaceae</taxon>
        <taxon>Lactobacillus</taxon>
    </lineage>
</organism>
<comment type="caution">
    <text evidence="2">The sequence shown here is derived from an EMBL/GenBank/DDBJ whole genome shotgun (WGS) entry which is preliminary data.</text>
</comment>
<gene>
    <name evidence="2" type="ORF">FC46_GL000889</name>
</gene>
<dbReference type="RefSeq" id="WP_057799347.1">
    <property type="nucleotide sequence ID" value="NZ_AZFM01000026.1"/>
</dbReference>
<dbReference type="EMBL" id="AZFM01000026">
    <property type="protein sequence ID" value="KRL89272.1"/>
    <property type="molecule type" value="Genomic_DNA"/>
</dbReference>
<protein>
    <submittedName>
        <fullName evidence="2">TerC family integral membrane protein</fullName>
    </submittedName>
</protein>
<feature type="transmembrane region" description="Helical" evidence="1">
    <location>
        <begin position="137"/>
        <end position="158"/>
    </location>
</feature>